<proteinExistence type="predicted"/>
<reference evidence="1" key="1">
    <citation type="journal article" date="2015" name="Nature">
        <title>Complex archaea that bridge the gap between prokaryotes and eukaryotes.</title>
        <authorList>
            <person name="Spang A."/>
            <person name="Saw J.H."/>
            <person name="Jorgensen S.L."/>
            <person name="Zaremba-Niedzwiedzka K."/>
            <person name="Martijn J."/>
            <person name="Lind A.E."/>
            <person name="van Eijk R."/>
            <person name="Schleper C."/>
            <person name="Guy L."/>
            <person name="Ettema T.J."/>
        </authorList>
    </citation>
    <scope>NUCLEOTIDE SEQUENCE</scope>
</reference>
<dbReference type="AlphaFoldDB" id="A0A0F9GKF4"/>
<feature type="non-terminal residue" evidence="1">
    <location>
        <position position="78"/>
    </location>
</feature>
<accession>A0A0F9GKF4</accession>
<name>A0A0F9GKF4_9ZZZZ</name>
<sequence>MAIDEQYWVERAQTAEAQLVTQKESLGQAIERVKIFKTNFGIREKNNGEIDIDFDSFVENLGIENSLELRKIIDEKYV</sequence>
<gene>
    <name evidence="1" type="ORF">LCGC14_2172700</name>
</gene>
<dbReference type="EMBL" id="LAZR01028083">
    <property type="protein sequence ID" value="KKL63677.1"/>
    <property type="molecule type" value="Genomic_DNA"/>
</dbReference>
<comment type="caution">
    <text evidence="1">The sequence shown here is derived from an EMBL/GenBank/DDBJ whole genome shotgun (WGS) entry which is preliminary data.</text>
</comment>
<evidence type="ECO:0000313" key="1">
    <source>
        <dbReference type="EMBL" id="KKL63677.1"/>
    </source>
</evidence>
<protein>
    <submittedName>
        <fullName evidence="1">Uncharacterized protein</fullName>
    </submittedName>
</protein>
<organism evidence="1">
    <name type="scientific">marine sediment metagenome</name>
    <dbReference type="NCBI Taxonomy" id="412755"/>
    <lineage>
        <taxon>unclassified sequences</taxon>
        <taxon>metagenomes</taxon>
        <taxon>ecological metagenomes</taxon>
    </lineage>
</organism>